<organism evidence="2 3">
    <name type="scientific">Cymbomonas tetramitiformis</name>
    <dbReference type="NCBI Taxonomy" id="36881"/>
    <lineage>
        <taxon>Eukaryota</taxon>
        <taxon>Viridiplantae</taxon>
        <taxon>Chlorophyta</taxon>
        <taxon>Pyramimonadophyceae</taxon>
        <taxon>Pyramimonadales</taxon>
        <taxon>Pyramimonadaceae</taxon>
        <taxon>Cymbomonas</taxon>
    </lineage>
</organism>
<dbReference type="Proteomes" id="UP001190700">
    <property type="component" value="Unassembled WGS sequence"/>
</dbReference>
<reference evidence="2 3" key="1">
    <citation type="journal article" date="2015" name="Genome Biol. Evol.">
        <title>Comparative Genomics of a Bacterivorous Green Alga Reveals Evolutionary Causalities and Consequences of Phago-Mixotrophic Mode of Nutrition.</title>
        <authorList>
            <person name="Burns J.A."/>
            <person name="Paasch A."/>
            <person name="Narechania A."/>
            <person name="Kim E."/>
        </authorList>
    </citation>
    <scope>NUCLEOTIDE SEQUENCE [LARGE SCALE GENOMIC DNA]</scope>
    <source>
        <strain evidence="2 3">PLY_AMNH</strain>
    </source>
</reference>
<protein>
    <submittedName>
        <fullName evidence="2">Uncharacterized protein</fullName>
    </submittedName>
</protein>
<keyword evidence="1" id="KW-0175">Coiled coil</keyword>
<sequence length="139" mass="16090">MSDSKKGRRSTVQIVEDYLEANEYMKEGDVYLVLKKELYGEEADGEWKDKEYFVNHIIGEKIKQDIANLQLEKLALSDFDNFQRLLGPKFDALETKVFELEAENAELKRKLTTLEELGSSFAVLYPSKTEVQNMIENSK</sequence>
<proteinExistence type="predicted"/>
<feature type="coiled-coil region" evidence="1">
    <location>
        <begin position="90"/>
        <end position="117"/>
    </location>
</feature>
<comment type="caution">
    <text evidence="2">The sequence shown here is derived from an EMBL/GenBank/DDBJ whole genome shotgun (WGS) entry which is preliminary data.</text>
</comment>
<accession>A0AAE0F1Z3</accession>
<gene>
    <name evidence="2" type="ORF">CYMTET_41465</name>
</gene>
<evidence type="ECO:0000313" key="3">
    <source>
        <dbReference type="Proteomes" id="UP001190700"/>
    </source>
</evidence>
<dbReference type="EMBL" id="LGRX02027587">
    <property type="protein sequence ID" value="KAK3249096.1"/>
    <property type="molecule type" value="Genomic_DNA"/>
</dbReference>
<name>A0AAE0F1Z3_9CHLO</name>
<evidence type="ECO:0000256" key="1">
    <source>
        <dbReference type="SAM" id="Coils"/>
    </source>
</evidence>
<evidence type="ECO:0000313" key="2">
    <source>
        <dbReference type="EMBL" id="KAK3249096.1"/>
    </source>
</evidence>
<keyword evidence="3" id="KW-1185">Reference proteome</keyword>
<dbReference type="AlphaFoldDB" id="A0AAE0F1Z3"/>